<evidence type="ECO:0000256" key="2">
    <source>
        <dbReference type="ARBA" id="ARBA00023121"/>
    </source>
</evidence>
<keyword evidence="6" id="KW-1185">Reference proteome</keyword>
<sequence>MKLAYIAMCMAVVVLVLAQAEMSKAVTCTPTELSSCVSAITSSAPPSKLCCTKIKQQRPCLCQYLKNPTLKQFVNTPNARKDFWFYDRDKAEWEITFLCLVSDVNSHELYHEVLLLLAQAEVSQAVTCSVSELQPCVGAITYSTPPSNDCCTKLKQQKPCFCQYLKDPNLKKFVNNPNAKKVASTCGVSYPKCS</sequence>
<accession>A0AAN8Z5A3</accession>
<dbReference type="AlphaFoldDB" id="A0AAN8Z5A3"/>
<keyword evidence="2" id="KW-0446">Lipid-binding</keyword>
<dbReference type="SUPFAM" id="SSF47699">
    <property type="entry name" value="Bifunctional inhibitor/lipid-transfer protein/seed storage 2S albumin"/>
    <property type="match status" value="2"/>
</dbReference>
<keyword evidence="1" id="KW-0813">Transport</keyword>
<dbReference type="Gene3D" id="1.10.110.10">
    <property type="entry name" value="Plant lipid-transfer and hydrophobic proteins"/>
    <property type="match status" value="2"/>
</dbReference>
<dbReference type="GO" id="GO:0008289">
    <property type="term" value="F:lipid binding"/>
    <property type="evidence" value="ECO:0007669"/>
    <property type="project" value="UniProtKB-KW"/>
</dbReference>
<dbReference type="PANTHER" id="PTHR33214">
    <property type="entry name" value="BIFUNCTIONAL INHIBITOR/LIPID-TRANSFER PROTEIN/SEED STORAGE 2S ALBUMIN SUPERFAMILY PROTEIN"/>
    <property type="match status" value="1"/>
</dbReference>
<gene>
    <name evidence="5" type="ORF">RJ641_009662</name>
</gene>
<feature type="chain" id="PRO_5043022308" evidence="3">
    <location>
        <begin position="19"/>
        <end position="194"/>
    </location>
</feature>
<protein>
    <submittedName>
        <fullName evidence="5">Bifunctional inhibitor/plant lipid transfer protein/seed storage helical domain</fullName>
    </submittedName>
</protein>
<feature type="domain" description="Bifunctional inhibitor/plant lipid transfer protein/seed storage helical" evidence="4">
    <location>
        <begin position="128"/>
        <end position="193"/>
    </location>
</feature>
<evidence type="ECO:0000313" key="6">
    <source>
        <dbReference type="Proteomes" id="UP001370490"/>
    </source>
</evidence>
<proteinExistence type="predicted"/>
<dbReference type="CDD" id="cd01959">
    <property type="entry name" value="nsLTP2"/>
    <property type="match status" value="2"/>
</dbReference>
<dbReference type="GO" id="GO:0006869">
    <property type="term" value="P:lipid transport"/>
    <property type="evidence" value="ECO:0007669"/>
    <property type="project" value="InterPro"/>
</dbReference>
<feature type="signal peptide" evidence="3">
    <location>
        <begin position="1"/>
        <end position="18"/>
    </location>
</feature>
<dbReference type="EMBL" id="JBAMMX010000016">
    <property type="protein sequence ID" value="KAK6925336.1"/>
    <property type="molecule type" value="Genomic_DNA"/>
</dbReference>
<dbReference type="InterPro" id="IPR016140">
    <property type="entry name" value="Bifunc_inhib/LTP/seed_store"/>
</dbReference>
<evidence type="ECO:0000313" key="5">
    <source>
        <dbReference type="EMBL" id="KAK6925336.1"/>
    </source>
</evidence>
<dbReference type="SMART" id="SM00499">
    <property type="entry name" value="AAI"/>
    <property type="match status" value="2"/>
</dbReference>
<organism evidence="5 6">
    <name type="scientific">Dillenia turbinata</name>
    <dbReference type="NCBI Taxonomy" id="194707"/>
    <lineage>
        <taxon>Eukaryota</taxon>
        <taxon>Viridiplantae</taxon>
        <taxon>Streptophyta</taxon>
        <taxon>Embryophyta</taxon>
        <taxon>Tracheophyta</taxon>
        <taxon>Spermatophyta</taxon>
        <taxon>Magnoliopsida</taxon>
        <taxon>eudicotyledons</taxon>
        <taxon>Gunneridae</taxon>
        <taxon>Pentapetalae</taxon>
        <taxon>Dilleniales</taxon>
        <taxon>Dilleniaceae</taxon>
        <taxon>Dillenia</taxon>
    </lineage>
</organism>
<comment type="caution">
    <text evidence="5">The sequence shown here is derived from an EMBL/GenBank/DDBJ whole genome shotgun (WGS) entry which is preliminary data.</text>
</comment>
<dbReference type="InterPro" id="IPR033872">
    <property type="entry name" value="nsLTP2"/>
</dbReference>
<evidence type="ECO:0000259" key="4">
    <source>
        <dbReference type="SMART" id="SM00499"/>
    </source>
</evidence>
<dbReference type="Proteomes" id="UP001370490">
    <property type="component" value="Unassembled WGS sequence"/>
</dbReference>
<evidence type="ECO:0000256" key="1">
    <source>
        <dbReference type="ARBA" id="ARBA00022448"/>
    </source>
</evidence>
<dbReference type="Pfam" id="PF00234">
    <property type="entry name" value="Tryp_alpha_amyl"/>
    <property type="match status" value="2"/>
</dbReference>
<feature type="domain" description="Bifunctional inhibitor/plant lipid transfer protein/seed storage helical" evidence="4">
    <location>
        <begin position="28"/>
        <end position="110"/>
    </location>
</feature>
<dbReference type="InterPro" id="IPR036312">
    <property type="entry name" value="Bifun_inhib/LTP/seed_sf"/>
</dbReference>
<keyword evidence="3" id="KW-0732">Signal</keyword>
<name>A0AAN8Z5A3_9MAGN</name>
<evidence type="ECO:0000256" key="3">
    <source>
        <dbReference type="SAM" id="SignalP"/>
    </source>
</evidence>
<dbReference type="PANTHER" id="PTHR33214:SF30">
    <property type="entry name" value="BIFUNCTIONAL INHIBITOR_LIPID-TRANSFER PROTEIN_SEED STORAGE 2S ALBUMIN SUPERFAMILY PROTEIN"/>
    <property type="match status" value="1"/>
</dbReference>
<reference evidence="5 6" key="1">
    <citation type="submission" date="2023-12" db="EMBL/GenBank/DDBJ databases">
        <title>A high-quality genome assembly for Dillenia turbinata (Dilleniales).</title>
        <authorList>
            <person name="Chanderbali A."/>
        </authorList>
    </citation>
    <scope>NUCLEOTIDE SEQUENCE [LARGE SCALE GENOMIC DNA]</scope>
    <source>
        <strain evidence="5">LSX21</strain>
        <tissue evidence="5">Leaf</tissue>
    </source>
</reference>